<proteinExistence type="predicted"/>
<reference evidence="2" key="1">
    <citation type="submission" date="2019-08" db="EMBL/GenBank/DDBJ databases">
        <authorList>
            <person name="Liu F."/>
        </authorList>
    </citation>
    <scope>NUCLEOTIDE SEQUENCE [LARGE SCALE GENOMIC DNA]</scope>
    <source>
        <strain evidence="2">PA1801</strain>
        <tissue evidence="2">Leaf</tissue>
    </source>
</reference>
<sequence>MVPFEALYRRKCRTPLYWSKHSESMLVGTDLICETEDKVHIIRDCLKAAFDRQKLYADLKKKDIEYVVGDRVFLKVSPWRKVLRFARKGKLSLRFIKPYEIIERIDPIAYRLDFPSELEKIHNVFHVSMLRWID</sequence>
<organism evidence="2 3">
    <name type="scientific">Gossypium australe</name>
    <dbReference type="NCBI Taxonomy" id="47621"/>
    <lineage>
        <taxon>Eukaryota</taxon>
        <taxon>Viridiplantae</taxon>
        <taxon>Streptophyta</taxon>
        <taxon>Embryophyta</taxon>
        <taxon>Tracheophyta</taxon>
        <taxon>Spermatophyta</taxon>
        <taxon>Magnoliopsida</taxon>
        <taxon>eudicotyledons</taxon>
        <taxon>Gunneridae</taxon>
        <taxon>Pentapetalae</taxon>
        <taxon>rosids</taxon>
        <taxon>malvids</taxon>
        <taxon>Malvales</taxon>
        <taxon>Malvaceae</taxon>
        <taxon>Malvoideae</taxon>
        <taxon>Gossypium</taxon>
    </lineage>
</organism>
<protein>
    <submittedName>
        <fullName evidence="2">DNA/RNA polymerases superfamily protein</fullName>
    </submittedName>
</protein>
<dbReference type="OrthoDB" id="779927at2759"/>
<accession>A0A5B6WSV3</accession>
<name>A0A5B6WSV3_9ROSI</name>
<evidence type="ECO:0000313" key="3">
    <source>
        <dbReference type="Proteomes" id="UP000325315"/>
    </source>
</evidence>
<evidence type="ECO:0000259" key="1">
    <source>
        <dbReference type="Pfam" id="PF24626"/>
    </source>
</evidence>
<dbReference type="AlphaFoldDB" id="A0A5B6WSV3"/>
<dbReference type="Pfam" id="PF24626">
    <property type="entry name" value="SH3_Tf2-1"/>
    <property type="match status" value="1"/>
</dbReference>
<evidence type="ECO:0000313" key="2">
    <source>
        <dbReference type="EMBL" id="KAA3485001.1"/>
    </source>
</evidence>
<dbReference type="PANTHER" id="PTHR46148">
    <property type="entry name" value="CHROMO DOMAIN-CONTAINING PROTEIN"/>
    <property type="match status" value="1"/>
</dbReference>
<gene>
    <name evidence="2" type="ORF">EPI10_007049</name>
</gene>
<comment type="caution">
    <text evidence="2">The sequence shown here is derived from an EMBL/GenBank/DDBJ whole genome shotgun (WGS) entry which is preliminary data.</text>
</comment>
<dbReference type="PANTHER" id="PTHR46148:SF44">
    <property type="entry name" value="GAG-POL POLYPROTEIN"/>
    <property type="match status" value="1"/>
</dbReference>
<dbReference type="EMBL" id="SMMG02000002">
    <property type="protein sequence ID" value="KAA3485001.1"/>
    <property type="molecule type" value="Genomic_DNA"/>
</dbReference>
<dbReference type="InterPro" id="IPR056924">
    <property type="entry name" value="SH3_Tf2-1"/>
</dbReference>
<dbReference type="Proteomes" id="UP000325315">
    <property type="component" value="Unassembled WGS sequence"/>
</dbReference>
<keyword evidence="3" id="KW-1185">Reference proteome</keyword>
<feature type="domain" description="Tf2-1-like SH3-like" evidence="1">
    <location>
        <begin position="69"/>
        <end position="131"/>
    </location>
</feature>